<evidence type="ECO:0000313" key="2">
    <source>
        <dbReference type="Proteomes" id="UP000245762"/>
    </source>
</evidence>
<evidence type="ECO:0000313" key="1">
    <source>
        <dbReference type="EMBL" id="PWL40118.1"/>
    </source>
</evidence>
<comment type="caution">
    <text evidence="1">The sequence shown here is derived from an EMBL/GenBank/DDBJ whole genome shotgun (WGS) entry which is preliminary data.</text>
</comment>
<dbReference type="PIRSF" id="PIRSF011444">
    <property type="entry name" value="DUF1287"/>
    <property type="match status" value="1"/>
</dbReference>
<gene>
    <name evidence="1" type="ORF">DKG77_04640</name>
</gene>
<dbReference type="OrthoDB" id="114026at2"/>
<name>A0A316L3X2_9FLAO</name>
<dbReference type="AlphaFoldDB" id="A0A316L3X2"/>
<dbReference type="Proteomes" id="UP000245762">
    <property type="component" value="Unassembled WGS sequence"/>
</dbReference>
<sequence>MRKTLFILVFLIFNFIWSQTVVGKLDLSNAALELIKQDVTYDPSYFSIDYPNGDVPSGKGVCTDVVIRAYRKIGIDLQQLVHEDMKANFGVYPKIWGLTGTDKNIDHRRVPNLMTYFKRQGSEKSISIDAKDYLPGDVVCWNLRGAITHIGIVVDKKSSDNKRNLVVNNIGHGQVLEDILFDFKIIGHYRFASVQPTN</sequence>
<dbReference type="EMBL" id="QGEG01000001">
    <property type="protein sequence ID" value="PWL40118.1"/>
    <property type="molecule type" value="Genomic_DNA"/>
</dbReference>
<dbReference type="InterPro" id="IPR009706">
    <property type="entry name" value="DUF1287"/>
</dbReference>
<proteinExistence type="predicted"/>
<accession>A0A316L3X2</accession>
<reference evidence="1 2" key="1">
    <citation type="submission" date="2018-05" db="EMBL/GenBank/DDBJ databases">
        <title>Complete genome sequence of Flagellimonas aquimarina ECD12 isolated from seaweed Ecklonia cava.</title>
        <authorList>
            <person name="Choi S."/>
            <person name="Seong C."/>
        </authorList>
    </citation>
    <scope>NUCLEOTIDE SEQUENCE [LARGE SCALE GENOMIC DNA]</scope>
    <source>
        <strain evidence="1 2">ECD12</strain>
    </source>
</reference>
<dbReference type="Pfam" id="PF06940">
    <property type="entry name" value="DUF1287"/>
    <property type="match status" value="1"/>
</dbReference>
<organism evidence="1 2">
    <name type="scientific">Flagellimonas aquimarina</name>
    <dbReference type="NCBI Taxonomy" id="2201895"/>
    <lineage>
        <taxon>Bacteria</taxon>
        <taxon>Pseudomonadati</taxon>
        <taxon>Bacteroidota</taxon>
        <taxon>Flavobacteriia</taxon>
        <taxon>Flavobacteriales</taxon>
        <taxon>Flavobacteriaceae</taxon>
        <taxon>Flagellimonas</taxon>
    </lineage>
</organism>
<dbReference type="Gene3D" id="3.90.1720.10">
    <property type="entry name" value="endopeptidase domain like (from Nostoc punctiforme)"/>
    <property type="match status" value="1"/>
</dbReference>
<protein>
    <submittedName>
        <fullName evidence="1">DUF1287 domain-containing protein</fullName>
    </submittedName>
</protein>
<dbReference type="RefSeq" id="WP_109660647.1">
    <property type="nucleotide sequence ID" value="NZ_QGEG01000001.1"/>
</dbReference>
<keyword evidence="2" id="KW-1185">Reference proteome</keyword>